<dbReference type="InterPro" id="IPR038885">
    <property type="entry name" value="PLB1"/>
</dbReference>
<name>A0A8R1DVP3_CAEJA</name>
<dbReference type="InterPro" id="IPR035547">
    <property type="entry name" value="Phospholipase_B"/>
</dbReference>
<dbReference type="Proteomes" id="UP000005237">
    <property type="component" value="Unassembled WGS sequence"/>
</dbReference>
<accession>A0A8R1DVP3</accession>
<reference evidence="3" key="1">
    <citation type="submission" date="2010-08" db="EMBL/GenBank/DDBJ databases">
        <authorList>
            <consortium name="Caenorhabditis japonica Sequencing Consortium"/>
            <person name="Wilson R.K."/>
        </authorList>
    </citation>
    <scope>NUCLEOTIDE SEQUENCE [LARGE SCALE GENOMIC DNA]</scope>
    <source>
        <strain evidence="3">DF5081</strain>
    </source>
</reference>
<dbReference type="SUPFAM" id="SSF52266">
    <property type="entry name" value="SGNH hydrolase"/>
    <property type="match status" value="1"/>
</dbReference>
<evidence type="ECO:0000256" key="1">
    <source>
        <dbReference type="SAM" id="SignalP"/>
    </source>
</evidence>
<dbReference type="PANTHER" id="PTHR21325">
    <property type="entry name" value="PHOSPHOLIPASE B, PLB1"/>
    <property type="match status" value="1"/>
</dbReference>
<dbReference type="EnsemblMetazoa" id="CJA13545a.1">
    <property type="protein sequence ID" value="CJA13545a.1"/>
    <property type="gene ID" value="WBGene00132749"/>
</dbReference>
<protein>
    <recommendedName>
        <fullName evidence="4">Lipase_GDSL domain-containing protein</fullName>
    </recommendedName>
</protein>
<dbReference type="InterPro" id="IPR036514">
    <property type="entry name" value="SGNH_hydro_sf"/>
</dbReference>
<organism evidence="2 3">
    <name type="scientific">Caenorhabditis japonica</name>
    <dbReference type="NCBI Taxonomy" id="281687"/>
    <lineage>
        <taxon>Eukaryota</taxon>
        <taxon>Metazoa</taxon>
        <taxon>Ecdysozoa</taxon>
        <taxon>Nematoda</taxon>
        <taxon>Chromadorea</taxon>
        <taxon>Rhabditida</taxon>
        <taxon>Rhabditina</taxon>
        <taxon>Rhabditomorpha</taxon>
        <taxon>Rhabditoidea</taxon>
        <taxon>Rhabditidae</taxon>
        <taxon>Peloderinae</taxon>
        <taxon>Caenorhabditis</taxon>
    </lineage>
</organism>
<evidence type="ECO:0008006" key="4">
    <source>
        <dbReference type="Google" id="ProtNLM"/>
    </source>
</evidence>
<evidence type="ECO:0000313" key="3">
    <source>
        <dbReference type="Proteomes" id="UP000005237"/>
    </source>
</evidence>
<dbReference type="GO" id="GO:0006644">
    <property type="term" value="P:phospholipid metabolic process"/>
    <property type="evidence" value="ECO:0007669"/>
    <property type="project" value="TreeGrafter"/>
</dbReference>
<sequence length="379" mass="41587">MLTRIVALALLAAPISASLPDLGYPGWKCDDSVYKKSKNVPTSAHSVRFSDIKVIGALGDSLTAANGAGAAKGDPLAVILQYRGLAFQCGGDSTLDEHVTVANVLKKFNPNIIGYSTGIGSANVWEVAKLNQAIPGAEAIDIITQARSLVHIIQAHKEIDVKNDWKLINIFIGANDMCAYCEQEENGPHSKELWKKNVITAVQILKDNLPRTIVSMTGMFDMRMLREIDHDKYFCDGLHVFECGCEKNEKFTNDDISAACHRYMDAQQEIVDSGIFDTTDDFTFVLQPFFNGIVTPPLKPDGDVNLDWFAPDCFHFSKLGHANVAKHLWNNIVQPVGSKNHIVNLSDPTIPLNCPDATCPFFRTTKNSADCSKFLTPSA</sequence>
<evidence type="ECO:0000313" key="2">
    <source>
        <dbReference type="EnsemblMetazoa" id="CJA13545a.1"/>
    </source>
</evidence>
<keyword evidence="3" id="KW-1185">Reference proteome</keyword>
<dbReference type="InterPro" id="IPR001087">
    <property type="entry name" value="GDSL"/>
</dbReference>
<feature type="signal peptide" evidence="1">
    <location>
        <begin position="1"/>
        <end position="17"/>
    </location>
</feature>
<proteinExistence type="predicted"/>
<dbReference type="FunFam" id="3.40.50.1110:FF:000017">
    <property type="entry name" value="Protein CBG05119"/>
    <property type="match status" value="1"/>
</dbReference>
<dbReference type="AlphaFoldDB" id="A0A8R1DVP3"/>
<dbReference type="Gene3D" id="3.40.50.1110">
    <property type="entry name" value="SGNH hydrolase"/>
    <property type="match status" value="1"/>
</dbReference>
<reference evidence="2" key="2">
    <citation type="submission" date="2022-06" db="UniProtKB">
        <authorList>
            <consortium name="EnsemblMetazoa"/>
        </authorList>
    </citation>
    <scope>IDENTIFICATION</scope>
    <source>
        <strain evidence="2">DF5081</strain>
    </source>
</reference>
<dbReference type="Pfam" id="PF00657">
    <property type="entry name" value="Lipase_GDSL"/>
    <property type="match status" value="1"/>
</dbReference>
<dbReference type="PANTHER" id="PTHR21325:SF31">
    <property type="entry name" value="GH22081P-RELATED"/>
    <property type="match status" value="1"/>
</dbReference>
<dbReference type="CDD" id="cd01824">
    <property type="entry name" value="Phospholipase_B_like"/>
    <property type="match status" value="1"/>
</dbReference>
<feature type="chain" id="PRO_5035723647" description="Lipase_GDSL domain-containing protein" evidence="1">
    <location>
        <begin position="18"/>
        <end position="379"/>
    </location>
</feature>
<keyword evidence="1" id="KW-0732">Signal</keyword>
<dbReference type="GO" id="GO:0004620">
    <property type="term" value="F:phospholipase activity"/>
    <property type="evidence" value="ECO:0007669"/>
    <property type="project" value="InterPro"/>
</dbReference>